<dbReference type="PANTHER" id="PTHR24321:SF8">
    <property type="entry name" value="ESTRADIOL 17-BETA-DEHYDROGENASE 8-RELATED"/>
    <property type="match status" value="1"/>
</dbReference>
<dbReference type="Proteomes" id="UP000626026">
    <property type="component" value="Unassembled WGS sequence"/>
</dbReference>
<evidence type="ECO:0000313" key="3">
    <source>
        <dbReference type="EMBL" id="MBC9206334.1"/>
    </source>
</evidence>
<dbReference type="InterPro" id="IPR002347">
    <property type="entry name" value="SDR_fam"/>
</dbReference>
<keyword evidence="2" id="KW-0560">Oxidoreductase</keyword>
<dbReference type="RefSeq" id="WP_187783503.1">
    <property type="nucleotide sequence ID" value="NZ_JACTVA010000006.1"/>
</dbReference>
<name>A0ABR7RJ54_9PROT</name>
<evidence type="ECO:0000256" key="1">
    <source>
        <dbReference type="ARBA" id="ARBA00006484"/>
    </source>
</evidence>
<gene>
    <name evidence="3" type="ORF">IBL26_05765</name>
</gene>
<organism evidence="3 4">
    <name type="scientific">Teichococcus aerophilus</name>
    <dbReference type="NCBI Taxonomy" id="1224513"/>
    <lineage>
        <taxon>Bacteria</taxon>
        <taxon>Pseudomonadati</taxon>
        <taxon>Pseudomonadota</taxon>
        <taxon>Alphaproteobacteria</taxon>
        <taxon>Acetobacterales</taxon>
        <taxon>Roseomonadaceae</taxon>
        <taxon>Roseomonas</taxon>
    </lineage>
</organism>
<dbReference type="Gene3D" id="3.40.50.720">
    <property type="entry name" value="NAD(P)-binding Rossmann-like Domain"/>
    <property type="match status" value="1"/>
</dbReference>
<comment type="similarity">
    <text evidence="1">Belongs to the short-chain dehydrogenases/reductases (SDR) family.</text>
</comment>
<dbReference type="PANTHER" id="PTHR24321">
    <property type="entry name" value="DEHYDROGENASES, SHORT CHAIN"/>
    <property type="match status" value="1"/>
</dbReference>
<reference evidence="3 4" key="1">
    <citation type="journal article" date="2013" name="Int. J. Syst. Evol. Microbiol.">
        <title>Roseomonas aerophila sp. nov., isolated from air.</title>
        <authorList>
            <person name="Kim S.J."/>
            <person name="Weon H.Y."/>
            <person name="Ahn J.H."/>
            <person name="Hong S.B."/>
            <person name="Seok S.J."/>
            <person name="Whang K.S."/>
            <person name="Kwon S.W."/>
        </authorList>
    </citation>
    <scope>NUCLEOTIDE SEQUENCE [LARGE SCALE GENOMIC DNA]</scope>
    <source>
        <strain evidence="3 4">NBRC 108923</strain>
    </source>
</reference>
<evidence type="ECO:0000256" key="2">
    <source>
        <dbReference type="ARBA" id="ARBA00023002"/>
    </source>
</evidence>
<dbReference type="SUPFAM" id="SSF51735">
    <property type="entry name" value="NAD(P)-binding Rossmann-fold domains"/>
    <property type="match status" value="1"/>
</dbReference>
<dbReference type="Pfam" id="PF13561">
    <property type="entry name" value="adh_short_C2"/>
    <property type="match status" value="1"/>
</dbReference>
<dbReference type="EMBL" id="JACTVA010000006">
    <property type="protein sequence ID" value="MBC9206334.1"/>
    <property type="molecule type" value="Genomic_DNA"/>
</dbReference>
<keyword evidence="4" id="KW-1185">Reference proteome</keyword>
<comment type="caution">
    <text evidence="3">The sequence shown here is derived from an EMBL/GenBank/DDBJ whole genome shotgun (WGS) entry which is preliminary data.</text>
</comment>
<dbReference type="CDD" id="cd05233">
    <property type="entry name" value="SDR_c"/>
    <property type="match status" value="1"/>
</dbReference>
<proteinExistence type="inferred from homology"/>
<sequence>MPDATIPQGAPHAVVTGASSGIGEAIARRLLADGWHVTGLSRRAGGIAHPAFTHREADLRSEPSILAAAEGLVADAFVHAAGLMGTRPLGELEAATGAGMWQVHVQAGSLLADRLLHGMGGAGRRGGRIVLVGSRTATGAAGRSQYAATKAALTGLARSWAAELAPRGITVNVVSPAATDTPMLADPARASTAPKLPPIGRLIRPAEVAATVAFLLSEDAAAITGQNIVICGGSSL</sequence>
<dbReference type="InterPro" id="IPR036291">
    <property type="entry name" value="NAD(P)-bd_dom_sf"/>
</dbReference>
<protein>
    <submittedName>
        <fullName evidence="3">SDR family oxidoreductase</fullName>
    </submittedName>
</protein>
<dbReference type="PRINTS" id="PR00081">
    <property type="entry name" value="GDHRDH"/>
</dbReference>
<accession>A0ABR7RJ54</accession>
<evidence type="ECO:0000313" key="4">
    <source>
        <dbReference type="Proteomes" id="UP000626026"/>
    </source>
</evidence>